<comment type="caution">
    <text evidence="1">The sequence shown here is derived from an EMBL/GenBank/DDBJ whole genome shotgun (WGS) entry which is preliminary data.</text>
</comment>
<proteinExistence type="predicted"/>
<protein>
    <submittedName>
        <fullName evidence="1">Nucleotidyltransferase family protein</fullName>
    </submittedName>
</protein>
<dbReference type="EMBL" id="JADJIB010000001">
    <property type="protein sequence ID" value="MBK7271867.1"/>
    <property type="molecule type" value="Genomic_DNA"/>
</dbReference>
<name>A0A935ISS2_9MICO</name>
<gene>
    <name evidence="1" type="ORF">IPI13_01405</name>
</gene>
<evidence type="ECO:0000313" key="1">
    <source>
        <dbReference type="EMBL" id="MBK7271867.1"/>
    </source>
</evidence>
<accession>A0A935ISS2</accession>
<dbReference type="Gene3D" id="3.30.460.40">
    <property type="match status" value="1"/>
</dbReference>
<evidence type="ECO:0000313" key="2">
    <source>
        <dbReference type="Proteomes" id="UP000726105"/>
    </source>
</evidence>
<dbReference type="Pfam" id="PF14907">
    <property type="entry name" value="NTP_transf_5"/>
    <property type="match status" value="1"/>
</dbReference>
<organism evidence="1 2">
    <name type="scientific">Candidatus Phosphoribacter hodrii</name>
    <dbReference type="NCBI Taxonomy" id="2953743"/>
    <lineage>
        <taxon>Bacteria</taxon>
        <taxon>Bacillati</taxon>
        <taxon>Actinomycetota</taxon>
        <taxon>Actinomycetes</taxon>
        <taxon>Micrococcales</taxon>
        <taxon>Dermatophilaceae</taxon>
        <taxon>Candidatus Phosphoribacter</taxon>
    </lineage>
</organism>
<dbReference type="Proteomes" id="UP000726105">
    <property type="component" value="Unassembled WGS sequence"/>
</dbReference>
<reference evidence="1 2" key="1">
    <citation type="submission" date="2020-10" db="EMBL/GenBank/DDBJ databases">
        <title>Connecting structure to function with the recovery of over 1000 high-quality activated sludge metagenome-assembled genomes encoding full-length rRNA genes using long-read sequencing.</title>
        <authorList>
            <person name="Singleton C.M."/>
            <person name="Petriglieri F."/>
            <person name="Kristensen J.M."/>
            <person name="Kirkegaard R.H."/>
            <person name="Michaelsen T.Y."/>
            <person name="Andersen M.H."/>
            <person name="Karst S.M."/>
            <person name="Dueholm M.S."/>
            <person name="Nielsen P.H."/>
            <person name="Albertsen M."/>
        </authorList>
    </citation>
    <scope>NUCLEOTIDE SEQUENCE [LARGE SCALE GENOMIC DNA]</scope>
    <source>
        <strain evidence="1">Ega_18-Q3-R5-49_MAXAC.001</strain>
    </source>
</reference>
<dbReference type="InterPro" id="IPR039498">
    <property type="entry name" value="NTP_transf_5"/>
</dbReference>
<sequence>MTNLDAAGSIPPSIRVELAHAAVCNLARRAGVDLLVVKGPGMDPLVGFKGRASADVDVLVRPDEVGRFLDLVKAHGWWARDRFETGSPFGHSMTLFHPTWGDLDVHRLIPGIGVDPSVAFDVFWASRIDVTLGGQPCPHPQPAAQALVLVLHAARSEGSPRAGQDVVHAWTDAPSEQQAAILALVDRLDAHVAWAAGTGDLEAFRGDSSYRLWAVASRGGGRLEEWRARVEAERSWRAKAMIALRAPLVNTDHLAMLLGHRPTRTEVLVEFVDRFRRGAVEMARRGKGRP</sequence>
<dbReference type="AlphaFoldDB" id="A0A935ISS2"/>